<feature type="transmembrane region" description="Helical" evidence="7">
    <location>
        <begin position="32"/>
        <end position="55"/>
    </location>
</feature>
<evidence type="ECO:0000256" key="7">
    <source>
        <dbReference type="SAM" id="Phobius"/>
    </source>
</evidence>
<evidence type="ECO:0000256" key="5">
    <source>
        <dbReference type="ARBA" id="ARBA00023136"/>
    </source>
</evidence>
<protein>
    <recommendedName>
        <fullName evidence="10">Ric1 protein</fullName>
    </recommendedName>
</protein>
<sequence length="174" mass="18933">MAVTCGDIPRLICSVIIPPVGVYFQVGCTKDLTINILLTLLCYVPGLLHAIYILCKLNEMSSAQNPRLHAAAPPVKHQESAWWEESNSPYPAHGEPEYVSTQPQHHPGRGHSHEATSGVINWRKVADVICAVLLPPLGVFLQTGCNKDLAINVLLTILGYLPGIIHALYVILTA</sequence>
<comment type="caution">
    <text evidence="8">The sequence shown here is derived from an EMBL/GenBank/DDBJ whole genome shotgun (WGS) entry which is preliminary data.</text>
</comment>
<keyword evidence="9" id="KW-1185">Reference proteome</keyword>
<dbReference type="InterPro" id="IPR000612">
    <property type="entry name" value="PMP3"/>
</dbReference>
<organism evidence="8 9">
    <name type="scientific">Pythium insidiosum</name>
    <name type="common">Pythiosis disease agent</name>
    <dbReference type="NCBI Taxonomy" id="114742"/>
    <lineage>
        <taxon>Eukaryota</taxon>
        <taxon>Sar</taxon>
        <taxon>Stramenopiles</taxon>
        <taxon>Oomycota</taxon>
        <taxon>Peronosporomycetes</taxon>
        <taxon>Pythiales</taxon>
        <taxon>Pythiaceae</taxon>
        <taxon>Pythium</taxon>
    </lineage>
</organism>
<evidence type="ECO:0000256" key="2">
    <source>
        <dbReference type="ARBA" id="ARBA00009530"/>
    </source>
</evidence>
<evidence type="ECO:0000256" key="4">
    <source>
        <dbReference type="ARBA" id="ARBA00022989"/>
    </source>
</evidence>
<evidence type="ECO:0000313" key="8">
    <source>
        <dbReference type="EMBL" id="KAJ0405247.1"/>
    </source>
</evidence>
<keyword evidence="3 7" id="KW-0812">Transmembrane</keyword>
<proteinExistence type="inferred from homology"/>
<comment type="subcellular location">
    <subcellularLocation>
        <location evidence="1">Membrane</location>
    </subcellularLocation>
</comment>
<name>A0AAD5M7Z0_PYTIN</name>
<dbReference type="EMBL" id="JAKCXM010000048">
    <property type="protein sequence ID" value="KAJ0405247.1"/>
    <property type="molecule type" value="Genomic_DNA"/>
</dbReference>
<dbReference type="Pfam" id="PF01679">
    <property type="entry name" value="Pmp3"/>
    <property type="match status" value="2"/>
</dbReference>
<dbReference type="PANTHER" id="PTHR21659">
    <property type="entry name" value="HYDROPHOBIC PROTEIN RCI2 LOW TEMPERATURE AND SALT RESPONSIVE PROTEIN LTI6 -RELATED"/>
    <property type="match status" value="1"/>
</dbReference>
<dbReference type="Proteomes" id="UP001209570">
    <property type="component" value="Unassembled WGS sequence"/>
</dbReference>
<evidence type="ECO:0008006" key="10">
    <source>
        <dbReference type="Google" id="ProtNLM"/>
    </source>
</evidence>
<evidence type="ECO:0000256" key="6">
    <source>
        <dbReference type="SAM" id="MobiDB-lite"/>
    </source>
</evidence>
<reference evidence="8" key="1">
    <citation type="submission" date="2021-12" db="EMBL/GenBank/DDBJ databases">
        <title>Prjna785345.</title>
        <authorList>
            <person name="Rujirawat T."/>
            <person name="Krajaejun T."/>
        </authorList>
    </citation>
    <scope>NUCLEOTIDE SEQUENCE</scope>
    <source>
        <strain evidence="8">Pi057C3</strain>
    </source>
</reference>
<feature type="region of interest" description="Disordered" evidence="6">
    <location>
        <begin position="93"/>
        <end position="114"/>
    </location>
</feature>
<evidence type="ECO:0000256" key="3">
    <source>
        <dbReference type="ARBA" id="ARBA00022692"/>
    </source>
</evidence>
<dbReference type="AlphaFoldDB" id="A0AAD5M7Z0"/>
<feature type="transmembrane region" description="Helical" evidence="7">
    <location>
        <begin position="149"/>
        <end position="172"/>
    </location>
</feature>
<evidence type="ECO:0000256" key="1">
    <source>
        <dbReference type="ARBA" id="ARBA00004370"/>
    </source>
</evidence>
<comment type="similarity">
    <text evidence="2">Belongs to the UPF0057 (PMP3) family.</text>
</comment>
<keyword evidence="4 7" id="KW-1133">Transmembrane helix</keyword>
<evidence type="ECO:0000313" key="9">
    <source>
        <dbReference type="Proteomes" id="UP001209570"/>
    </source>
</evidence>
<keyword evidence="5 7" id="KW-0472">Membrane</keyword>
<dbReference type="PANTHER" id="PTHR21659:SF42">
    <property type="entry name" value="UPF0057 MEMBRANE PROTEIN ZK632.10-RELATED"/>
    <property type="match status" value="1"/>
</dbReference>
<gene>
    <name evidence="8" type="ORF">P43SY_006932</name>
</gene>
<dbReference type="GO" id="GO:0016020">
    <property type="term" value="C:membrane"/>
    <property type="evidence" value="ECO:0007669"/>
    <property type="project" value="UniProtKB-SubCell"/>
</dbReference>
<dbReference type="PROSITE" id="PS01309">
    <property type="entry name" value="UPF0057"/>
    <property type="match status" value="2"/>
</dbReference>
<accession>A0AAD5M7Z0</accession>